<evidence type="ECO:0000256" key="1">
    <source>
        <dbReference type="ARBA" id="ARBA00022603"/>
    </source>
</evidence>
<dbReference type="CDD" id="cd02440">
    <property type="entry name" value="AdoMet_MTases"/>
    <property type="match status" value="1"/>
</dbReference>
<evidence type="ECO:0000256" key="2">
    <source>
        <dbReference type="ARBA" id="ARBA00022679"/>
    </source>
</evidence>
<protein>
    <submittedName>
        <fullName evidence="5">Methyltransferase</fullName>
    </submittedName>
</protein>
<sequence>MQNTAGSNVAQIDRWQKGRQKLFKGVPETGKTIRYLDKDFLVYPNTFWPFTDSQPLVRHFRVRRGESVLDVGTGSGVIAVFACYRGAGRVLAVDINPAALKSASHNAARHGFGATMEVRRSDLFEAVGAEQFDVVTANLPFRDKPAHDVVAQSQWDTDFQTNTRFFADVGRYLKPGGRIYFAHANFGAVAAVRKLAKAAGFSVRALAAASADKAATKTFYAFVMWRAAGAPAA</sequence>
<evidence type="ECO:0000256" key="3">
    <source>
        <dbReference type="ARBA" id="ARBA00022691"/>
    </source>
</evidence>
<dbReference type="InterPro" id="IPR029063">
    <property type="entry name" value="SAM-dependent_MTases_sf"/>
</dbReference>
<dbReference type="InterPro" id="IPR052190">
    <property type="entry name" value="Euk-Arch_PrmC-MTase"/>
</dbReference>
<gene>
    <name evidence="5" type="ORF">OIK44_00720</name>
</gene>
<reference evidence="5 6" key="1">
    <citation type="submission" date="2022-10" db="EMBL/GenBank/DDBJ databases">
        <title>Janthinobacterium sp. hw3 Genome sequencing.</title>
        <authorList>
            <person name="Park S."/>
        </authorList>
    </citation>
    <scope>NUCLEOTIDE SEQUENCE [LARGE SCALE GENOMIC DNA]</scope>
    <source>
        <strain evidence="6">hw3</strain>
    </source>
</reference>
<dbReference type="Proteomes" id="UP001221208">
    <property type="component" value="Unassembled WGS sequence"/>
</dbReference>
<keyword evidence="1 5" id="KW-0489">Methyltransferase</keyword>
<comment type="caution">
    <text evidence="5">The sequence shown here is derived from an EMBL/GenBank/DDBJ whole genome shotgun (WGS) entry which is preliminary data.</text>
</comment>
<name>A0ABT5JUL3_9BURK</name>
<dbReference type="InterPro" id="IPR007848">
    <property type="entry name" value="Small_mtfrase_dom"/>
</dbReference>
<dbReference type="RefSeq" id="WP_273668733.1">
    <property type="nucleotide sequence ID" value="NZ_JAQQXR010000001.1"/>
</dbReference>
<dbReference type="Gene3D" id="3.40.50.150">
    <property type="entry name" value="Vaccinia Virus protein VP39"/>
    <property type="match status" value="1"/>
</dbReference>
<evidence type="ECO:0000313" key="5">
    <source>
        <dbReference type="EMBL" id="MDC8756105.1"/>
    </source>
</evidence>
<dbReference type="GO" id="GO:0032259">
    <property type="term" value="P:methylation"/>
    <property type="evidence" value="ECO:0007669"/>
    <property type="project" value="UniProtKB-KW"/>
</dbReference>
<dbReference type="SUPFAM" id="SSF53335">
    <property type="entry name" value="S-adenosyl-L-methionine-dependent methyltransferases"/>
    <property type="match status" value="1"/>
</dbReference>
<evidence type="ECO:0000259" key="4">
    <source>
        <dbReference type="Pfam" id="PF05175"/>
    </source>
</evidence>
<dbReference type="GO" id="GO:0008168">
    <property type="term" value="F:methyltransferase activity"/>
    <property type="evidence" value="ECO:0007669"/>
    <property type="project" value="UniProtKB-KW"/>
</dbReference>
<dbReference type="PANTHER" id="PTHR45875:SF1">
    <property type="entry name" value="METHYLTRANSFERASE N6AMT1"/>
    <property type="match status" value="1"/>
</dbReference>
<keyword evidence="6" id="KW-1185">Reference proteome</keyword>
<evidence type="ECO:0000313" key="6">
    <source>
        <dbReference type="Proteomes" id="UP001221208"/>
    </source>
</evidence>
<keyword evidence="3" id="KW-0949">S-adenosyl-L-methionine</keyword>
<feature type="domain" description="Methyltransferase small" evidence="4">
    <location>
        <begin position="53"/>
        <end position="184"/>
    </location>
</feature>
<dbReference type="PANTHER" id="PTHR45875">
    <property type="entry name" value="METHYLTRANSFERASE N6AMT1"/>
    <property type="match status" value="1"/>
</dbReference>
<dbReference type="EMBL" id="JAQQXR010000001">
    <property type="protein sequence ID" value="MDC8756105.1"/>
    <property type="molecule type" value="Genomic_DNA"/>
</dbReference>
<proteinExistence type="predicted"/>
<dbReference type="Pfam" id="PF05175">
    <property type="entry name" value="MTS"/>
    <property type="match status" value="1"/>
</dbReference>
<organism evidence="5 6">
    <name type="scientific">Janthinobacterium fluminis</name>
    <dbReference type="NCBI Taxonomy" id="2987524"/>
    <lineage>
        <taxon>Bacteria</taxon>
        <taxon>Pseudomonadati</taxon>
        <taxon>Pseudomonadota</taxon>
        <taxon>Betaproteobacteria</taxon>
        <taxon>Burkholderiales</taxon>
        <taxon>Oxalobacteraceae</taxon>
        <taxon>Janthinobacterium</taxon>
    </lineage>
</organism>
<keyword evidence="2" id="KW-0808">Transferase</keyword>
<accession>A0ABT5JUL3</accession>